<organism evidence="4 5">
    <name type="scientific">Sphingobium cloacae</name>
    <dbReference type="NCBI Taxonomy" id="120107"/>
    <lineage>
        <taxon>Bacteria</taxon>
        <taxon>Pseudomonadati</taxon>
        <taxon>Pseudomonadota</taxon>
        <taxon>Alphaproteobacteria</taxon>
        <taxon>Sphingomonadales</taxon>
        <taxon>Sphingomonadaceae</taxon>
        <taxon>Sphingobium</taxon>
    </lineage>
</organism>
<dbReference type="InterPro" id="IPR010131">
    <property type="entry name" value="MdtP/NodT-like"/>
</dbReference>
<dbReference type="PANTHER" id="PTHR30203:SF33">
    <property type="entry name" value="BLR4455 PROTEIN"/>
    <property type="match status" value="1"/>
</dbReference>
<evidence type="ECO:0000256" key="3">
    <source>
        <dbReference type="SAM" id="Coils"/>
    </source>
</evidence>
<dbReference type="SUPFAM" id="SSF56954">
    <property type="entry name" value="Outer membrane efflux proteins (OEP)"/>
    <property type="match status" value="1"/>
</dbReference>
<comment type="subcellular location">
    <subcellularLocation>
        <location evidence="2">Cell membrane</location>
        <topology evidence="2">Lipid-anchor</topology>
    </subcellularLocation>
</comment>
<keyword evidence="5" id="KW-1185">Reference proteome</keyword>
<keyword evidence="2" id="KW-0564">Palmitate</keyword>
<protein>
    <submittedName>
        <fullName evidence="4">RND transporter</fullName>
    </submittedName>
</protein>
<keyword evidence="3" id="KW-0175">Coiled coil</keyword>
<dbReference type="Proteomes" id="UP000218272">
    <property type="component" value="Chromosome SCLO_1"/>
</dbReference>
<dbReference type="AlphaFoldDB" id="A0A1E1F1L9"/>
<reference evidence="4 5" key="1">
    <citation type="submission" date="2016-10" db="EMBL/GenBank/DDBJ databases">
        <title>Complete Genome Sequence of the Nonylphenol-Degrading Bacterium Sphingobium cloacae JCM 10874T.</title>
        <authorList>
            <person name="Ootsuka M."/>
            <person name="Nishizawa T."/>
            <person name="Ohta H."/>
        </authorList>
    </citation>
    <scope>NUCLEOTIDE SEQUENCE [LARGE SCALE GENOMIC DNA]</scope>
    <source>
        <strain evidence="4 5">JCM 10874</strain>
    </source>
</reference>
<dbReference type="OrthoDB" id="7181739at2"/>
<keyword evidence="2" id="KW-0732">Signal</keyword>
<dbReference type="EMBL" id="AP017655">
    <property type="protein sequence ID" value="BAV64418.1"/>
    <property type="molecule type" value="Genomic_DNA"/>
</dbReference>
<evidence type="ECO:0000313" key="4">
    <source>
        <dbReference type="EMBL" id="BAV64418.1"/>
    </source>
</evidence>
<accession>A0A1E1F1L9</accession>
<feature type="signal peptide" evidence="2">
    <location>
        <begin position="1"/>
        <end position="19"/>
    </location>
</feature>
<dbReference type="GO" id="GO:0005886">
    <property type="term" value="C:plasma membrane"/>
    <property type="evidence" value="ECO:0007669"/>
    <property type="project" value="UniProtKB-SubCell"/>
</dbReference>
<proteinExistence type="inferred from homology"/>
<keyword evidence="2" id="KW-0472">Membrane</keyword>
<comment type="similarity">
    <text evidence="1 2">Belongs to the outer membrane factor (OMF) (TC 1.B.17) family.</text>
</comment>
<sequence length="474" mass="50583">MKIRRLSPMLLLAANACTMTPKLTLPSPPVASAYPVAPVGSEGVPEWREMFGDPRLQRLIALSLAENRDLRIAALNAEAARAQIRVQRAQSLPSLGVEGGYTRQRQPASVVGAGVGLTPGSNGAKGFEFGQFTAQAVLSSFEIDLFGRLRALNDAALHRYLASMEGQRAVRLTVIGAVADAYLAERLADEQVRLTEATLADWRTSLDLTRRLHAAGQASGVALAQSEGLVRQARADLAQRQREHAQATNALTLAVGAPAPADLPAPVGLMEQPIPIALAAGTPSDLLFRRPDILQAEQELRAANADVGAARAAFFPRISLTAAFGFASRALEGLFEGANRSWSFAPSITAPIFRSGELRGNLELARVRGSIAVATYERAIQTAFREVADGLAASATYGTQLAEQEEAVRQAETRARLAGMLFQAGAASRLEWLDANRTTYAARQAALIVRREQLASAVSLYRALGGDVDTRSAR</sequence>
<dbReference type="InterPro" id="IPR003423">
    <property type="entry name" value="OMP_efflux"/>
</dbReference>
<dbReference type="Pfam" id="PF02321">
    <property type="entry name" value="OEP"/>
    <property type="match status" value="2"/>
</dbReference>
<name>A0A1E1F1L9_9SPHN</name>
<keyword evidence="2" id="KW-1134">Transmembrane beta strand</keyword>
<dbReference type="Gene3D" id="1.20.1600.10">
    <property type="entry name" value="Outer membrane efflux proteins (OEP)"/>
    <property type="match status" value="1"/>
</dbReference>
<dbReference type="RefSeq" id="WP_083949036.1">
    <property type="nucleotide sequence ID" value="NZ_AP017655.1"/>
</dbReference>
<dbReference type="Gene3D" id="2.20.200.10">
    <property type="entry name" value="Outer membrane efflux proteins (OEP)"/>
    <property type="match status" value="1"/>
</dbReference>
<gene>
    <name evidence="4" type="ORF">SCLO_1013780</name>
</gene>
<dbReference type="GO" id="GO:0015562">
    <property type="term" value="F:efflux transmembrane transporter activity"/>
    <property type="evidence" value="ECO:0007669"/>
    <property type="project" value="InterPro"/>
</dbReference>
<evidence type="ECO:0000313" key="5">
    <source>
        <dbReference type="Proteomes" id="UP000218272"/>
    </source>
</evidence>
<dbReference type="NCBIfam" id="TIGR01845">
    <property type="entry name" value="outer_NodT"/>
    <property type="match status" value="1"/>
</dbReference>
<evidence type="ECO:0000256" key="2">
    <source>
        <dbReference type="RuleBase" id="RU362097"/>
    </source>
</evidence>
<dbReference type="PANTHER" id="PTHR30203">
    <property type="entry name" value="OUTER MEMBRANE CATION EFFLUX PROTEIN"/>
    <property type="match status" value="1"/>
</dbReference>
<evidence type="ECO:0000256" key="1">
    <source>
        <dbReference type="ARBA" id="ARBA00007613"/>
    </source>
</evidence>
<feature type="coiled-coil region" evidence="3">
    <location>
        <begin position="223"/>
        <end position="250"/>
    </location>
</feature>
<dbReference type="KEGG" id="sclo:SCLO_1013780"/>
<keyword evidence="2" id="KW-0449">Lipoprotein</keyword>
<keyword evidence="2" id="KW-0812">Transmembrane</keyword>
<feature type="chain" id="PRO_5009026899" evidence="2">
    <location>
        <begin position="20"/>
        <end position="474"/>
    </location>
</feature>